<evidence type="ECO:0000256" key="2">
    <source>
        <dbReference type="ARBA" id="ARBA00022691"/>
    </source>
</evidence>
<dbReference type="KEGG" id="dli:dnl_16790"/>
<evidence type="ECO:0000256" key="4">
    <source>
        <dbReference type="ARBA" id="ARBA00023004"/>
    </source>
</evidence>
<dbReference type="Gene3D" id="3.40.50.280">
    <property type="entry name" value="Cobalamin-binding domain"/>
    <property type="match status" value="1"/>
</dbReference>
<evidence type="ECO:0000259" key="7">
    <source>
        <dbReference type="PROSITE" id="PS51332"/>
    </source>
</evidence>
<evidence type="ECO:0000256" key="5">
    <source>
        <dbReference type="ARBA" id="ARBA00023014"/>
    </source>
</evidence>
<evidence type="ECO:0000313" key="9">
    <source>
        <dbReference type="EMBL" id="QTA79409.1"/>
    </source>
</evidence>
<dbReference type="PROSITE" id="PS51332">
    <property type="entry name" value="B12_BINDING"/>
    <property type="match status" value="1"/>
</dbReference>
<feature type="domain" description="B12-binding" evidence="7">
    <location>
        <begin position="15"/>
        <end position="155"/>
    </location>
</feature>
<dbReference type="AlphaFoldDB" id="A0A975GFQ2"/>
<gene>
    <name evidence="9" type="ORF">dnl_16790</name>
</gene>
<proteinExistence type="predicted"/>
<dbReference type="PANTHER" id="PTHR43409:SF16">
    <property type="entry name" value="SLR0320 PROTEIN"/>
    <property type="match status" value="1"/>
</dbReference>
<dbReference type="InterPro" id="IPR058240">
    <property type="entry name" value="rSAM_sf"/>
</dbReference>
<dbReference type="CDD" id="cd02068">
    <property type="entry name" value="radical_SAM_B12_BD"/>
    <property type="match status" value="1"/>
</dbReference>
<protein>
    <submittedName>
        <fullName evidence="9">Cobalamin-binding radical SAM domain-containing protein</fullName>
    </submittedName>
</protein>
<dbReference type="Proteomes" id="UP000663720">
    <property type="component" value="Chromosome"/>
</dbReference>
<dbReference type="SFLD" id="SFLDG01082">
    <property type="entry name" value="B12-binding_domain_containing"/>
    <property type="match status" value="1"/>
</dbReference>
<evidence type="ECO:0000256" key="3">
    <source>
        <dbReference type="ARBA" id="ARBA00022723"/>
    </source>
</evidence>
<dbReference type="Gene3D" id="3.80.30.20">
    <property type="entry name" value="tm_1862 like domain"/>
    <property type="match status" value="1"/>
</dbReference>
<comment type="cofactor">
    <cofactor evidence="1">
        <name>[4Fe-4S] cluster</name>
        <dbReference type="ChEBI" id="CHEBI:49883"/>
    </cofactor>
</comment>
<dbReference type="InterPro" id="IPR011990">
    <property type="entry name" value="TPR-like_helical_dom_sf"/>
</dbReference>
<keyword evidence="5" id="KW-0411">Iron-sulfur</keyword>
<dbReference type="InterPro" id="IPR019734">
    <property type="entry name" value="TPR_rpt"/>
</dbReference>
<dbReference type="Pfam" id="PF13181">
    <property type="entry name" value="TPR_8"/>
    <property type="match status" value="1"/>
</dbReference>
<keyword evidence="3" id="KW-0479">Metal-binding</keyword>
<evidence type="ECO:0000256" key="6">
    <source>
        <dbReference type="PROSITE-ProRule" id="PRU00339"/>
    </source>
</evidence>
<accession>A0A975GFQ2</accession>
<dbReference type="SUPFAM" id="SSF48452">
    <property type="entry name" value="TPR-like"/>
    <property type="match status" value="1"/>
</dbReference>
<keyword evidence="6" id="KW-0802">TPR repeat</keyword>
<dbReference type="PANTHER" id="PTHR43409">
    <property type="entry name" value="ANAEROBIC MAGNESIUM-PROTOPORPHYRIN IX MONOMETHYL ESTER CYCLASE-RELATED"/>
    <property type="match status" value="1"/>
</dbReference>
<name>A0A975GFQ2_9BACT</name>
<dbReference type="SMART" id="SM00729">
    <property type="entry name" value="Elp3"/>
    <property type="match status" value="1"/>
</dbReference>
<dbReference type="GO" id="GO:0005829">
    <property type="term" value="C:cytosol"/>
    <property type="evidence" value="ECO:0007669"/>
    <property type="project" value="TreeGrafter"/>
</dbReference>
<dbReference type="PROSITE" id="PS50005">
    <property type="entry name" value="TPR"/>
    <property type="match status" value="1"/>
</dbReference>
<dbReference type="PROSITE" id="PS51918">
    <property type="entry name" value="RADICAL_SAM"/>
    <property type="match status" value="1"/>
</dbReference>
<sequence>MKKITRSDKNIFMKILLIYPYCLENRIHEEDAGVVPIGLYYIGALLRDNNYDVEILNFQGLNKNNDKIKEILISRNPDVIGFSILNANRWGGIEIAGMAKQINPDVKNIFGGVSAAFLWKHFLEHFPEIDYIVTGEGEYTFLNLIRIFEKKDNKSIKEIRGIAYRDNKIIVKTKPAEPIQNIDLLPNPAKYFTYQHISLTRGCPGNCTFCGSPGFWGRKVRFHSCDYFVEQIEMLYKKGISFFYISDDTFTLKKNLVIEICKKIIEKNLNISWAAISRVDCINDEILSWMRKAGCSQISYGVESGSEKNRKFFNKNITIDQVKNAFSLTQKYGILARAYFIYGCPGENDDTINETIDLIKEIKPLSTIFYILDIFPGTALYEDFRKRFNINDDIWLNRIEDILWFEYDPDLSKEKILAFGKKLRTSFYKSLPGFADSIELIDNKELYPLHADFFSKLAMTFSHGDYSQVEDIPGKEKTAENLCKKALQYAPDHRAFLNLGMIYQKQGDFAKSIEILSKGLDFFPKSEELHLCIGISYMNLGQFKKALSYFLDFKDSKQMAFYIEHCYKKIYGKNHSHLKLLP</sequence>
<feature type="domain" description="Radical SAM core" evidence="8">
    <location>
        <begin position="189"/>
        <end position="406"/>
    </location>
</feature>
<feature type="repeat" description="TPR" evidence="6">
    <location>
        <begin position="493"/>
        <end position="526"/>
    </location>
</feature>
<dbReference type="CDD" id="cd01335">
    <property type="entry name" value="Radical_SAM"/>
    <property type="match status" value="1"/>
</dbReference>
<organism evidence="9 10">
    <name type="scientific">Desulfonema limicola</name>
    <dbReference type="NCBI Taxonomy" id="45656"/>
    <lineage>
        <taxon>Bacteria</taxon>
        <taxon>Pseudomonadati</taxon>
        <taxon>Thermodesulfobacteriota</taxon>
        <taxon>Desulfobacteria</taxon>
        <taxon>Desulfobacterales</taxon>
        <taxon>Desulfococcaceae</taxon>
        <taxon>Desulfonema</taxon>
    </lineage>
</organism>
<dbReference type="SUPFAM" id="SSF52242">
    <property type="entry name" value="Cobalamin (vitamin B12)-binding domain"/>
    <property type="match status" value="1"/>
</dbReference>
<dbReference type="InterPro" id="IPR006158">
    <property type="entry name" value="Cobalamin-bd"/>
</dbReference>
<dbReference type="GO" id="GO:0031419">
    <property type="term" value="F:cobalamin binding"/>
    <property type="evidence" value="ECO:0007669"/>
    <property type="project" value="InterPro"/>
</dbReference>
<keyword evidence="2" id="KW-0949">S-adenosyl-L-methionine</keyword>
<dbReference type="SFLD" id="SFLDG01123">
    <property type="entry name" value="methyltransferase_(Class_B)"/>
    <property type="match status" value="1"/>
</dbReference>
<keyword evidence="4" id="KW-0408">Iron</keyword>
<dbReference type="GO" id="GO:0046872">
    <property type="term" value="F:metal ion binding"/>
    <property type="evidence" value="ECO:0007669"/>
    <property type="project" value="UniProtKB-KW"/>
</dbReference>
<dbReference type="SFLD" id="SFLDS00029">
    <property type="entry name" value="Radical_SAM"/>
    <property type="match status" value="1"/>
</dbReference>
<evidence type="ECO:0000256" key="1">
    <source>
        <dbReference type="ARBA" id="ARBA00001966"/>
    </source>
</evidence>
<dbReference type="InterPro" id="IPR034466">
    <property type="entry name" value="Methyltransferase_Class_B"/>
</dbReference>
<dbReference type="SMART" id="SM00028">
    <property type="entry name" value="TPR"/>
    <property type="match status" value="2"/>
</dbReference>
<dbReference type="Gene3D" id="1.25.40.10">
    <property type="entry name" value="Tetratricopeptide repeat domain"/>
    <property type="match status" value="1"/>
</dbReference>
<dbReference type="SUPFAM" id="SSF102114">
    <property type="entry name" value="Radical SAM enzymes"/>
    <property type="match status" value="1"/>
</dbReference>
<dbReference type="InterPro" id="IPR023404">
    <property type="entry name" value="rSAM_horseshoe"/>
</dbReference>
<dbReference type="InterPro" id="IPR007197">
    <property type="entry name" value="rSAM"/>
</dbReference>
<dbReference type="GO" id="GO:0051539">
    <property type="term" value="F:4 iron, 4 sulfur cluster binding"/>
    <property type="evidence" value="ECO:0007669"/>
    <property type="project" value="UniProtKB-KW"/>
</dbReference>
<dbReference type="InterPro" id="IPR036724">
    <property type="entry name" value="Cobalamin-bd_sf"/>
</dbReference>
<dbReference type="EMBL" id="CP061799">
    <property type="protein sequence ID" value="QTA79409.1"/>
    <property type="molecule type" value="Genomic_DNA"/>
</dbReference>
<dbReference type="Pfam" id="PF02310">
    <property type="entry name" value="B12-binding"/>
    <property type="match status" value="1"/>
</dbReference>
<dbReference type="InterPro" id="IPR051198">
    <property type="entry name" value="BchE-like"/>
</dbReference>
<evidence type="ECO:0000313" key="10">
    <source>
        <dbReference type="Proteomes" id="UP000663720"/>
    </source>
</evidence>
<dbReference type="Pfam" id="PF04055">
    <property type="entry name" value="Radical_SAM"/>
    <property type="match status" value="1"/>
</dbReference>
<dbReference type="InterPro" id="IPR006638">
    <property type="entry name" value="Elp3/MiaA/NifB-like_rSAM"/>
</dbReference>
<keyword evidence="10" id="KW-1185">Reference proteome</keyword>
<reference evidence="9" key="1">
    <citation type="journal article" date="2021" name="Microb. Physiol.">
        <title>Proteogenomic Insights into the Physiology of Marine, Sulfate-Reducing, Filamentous Desulfonema limicola and Desulfonema magnum.</title>
        <authorList>
            <person name="Schnaars V."/>
            <person name="Wohlbrand L."/>
            <person name="Scheve S."/>
            <person name="Hinrichs C."/>
            <person name="Reinhardt R."/>
            <person name="Rabus R."/>
        </authorList>
    </citation>
    <scope>NUCLEOTIDE SEQUENCE</scope>
    <source>
        <strain evidence="9">5ac10</strain>
    </source>
</reference>
<evidence type="ECO:0000259" key="8">
    <source>
        <dbReference type="PROSITE" id="PS51918"/>
    </source>
</evidence>
<dbReference type="GO" id="GO:0003824">
    <property type="term" value="F:catalytic activity"/>
    <property type="evidence" value="ECO:0007669"/>
    <property type="project" value="InterPro"/>
</dbReference>